<comment type="caution">
    <text evidence="1">The sequence shown here is derived from an EMBL/GenBank/DDBJ whole genome shotgun (WGS) entry which is preliminary data.</text>
</comment>
<protein>
    <submittedName>
        <fullName evidence="1">Uncharacterized protein</fullName>
    </submittedName>
</protein>
<reference evidence="1 2" key="1">
    <citation type="submission" date="2019-07" db="EMBL/GenBank/DDBJ databases">
        <title>De Novo Assembly of kiwifruit Actinidia rufa.</title>
        <authorList>
            <person name="Sugita-Konishi S."/>
            <person name="Sato K."/>
            <person name="Mori E."/>
            <person name="Abe Y."/>
            <person name="Kisaki G."/>
            <person name="Hamano K."/>
            <person name="Suezawa K."/>
            <person name="Otani M."/>
            <person name="Fukuda T."/>
            <person name="Manabe T."/>
            <person name="Gomi K."/>
            <person name="Tabuchi M."/>
            <person name="Akimitsu K."/>
            <person name="Kataoka I."/>
        </authorList>
    </citation>
    <scope>NUCLEOTIDE SEQUENCE [LARGE SCALE GENOMIC DNA]</scope>
    <source>
        <strain evidence="2">cv. Fuchu</strain>
    </source>
</reference>
<gene>
    <name evidence="1" type="ORF">Acr_27g0009370</name>
</gene>
<dbReference type="Proteomes" id="UP000585474">
    <property type="component" value="Unassembled WGS sequence"/>
</dbReference>
<name>A0A7J0H844_9ERIC</name>
<keyword evidence="2" id="KW-1185">Reference proteome</keyword>
<evidence type="ECO:0000313" key="2">
    <source>
        <dbReference type="Proteomes" id="UP000585474"/>
    </source>
</evidence>
<evidence type="ECO:0000313" key="1">
    <source>
        <dbReference type="EMBL" id="GFZ19198.1"/>
    </source>
</evidence>
<dbReference type="EMBL" id="BJWL01000027">
    <property type="protein sequence ID" value="GFZ19198.1"/>
    <property type="molecule type" value="Genomic_DNA"/>
</dbReference>
<accession>A0A7J0H844</accession>
<proteinExistence type="predicted"/>
<sequence length="57" mass="6364">MLYSMYGCWLRPLGCILLLGCLVVALFCDAAGVQICFCFGLTVQAWMVMFLPSSFFL</sequence>
<organism evidence="1 2">
    <name type="scientific">Actinidia rufa</name>
    <dbReference type="NCBI Taxonomy" id="165716"/>
    <lineage>
        <taxon>Eukaryota</taxon>
        <taxon>Viridiplantae</taxon>
        <taxon>Streptophyta</taxon>
        <taxon>Embryophyta</taxon>
        <taxon>Tracheophyta</taxon>
        <taxon>Spermatophyta</taxon>
        <taxon>Magnoliopsida</taxon>
        <taxon>eudicotyledons</taxon>
        <taxon>Gunneridae</taxon>
        <taxon>Pentapetalae</taxon>
        <taxon>asterids</taxon>
        <taxon>Ericales</taxon>
        <taxon>Actinidiaceae</taxon>
        <taxon>Actinidia</taxon>
    </lineage>
</organism>
<dbReference type="AlphaFoldDB" id="A0A7J0H844"/>